<feature type="domain" description="VTT" evidence="2">
    <location>
        <begin position="90"/>
        <end position="189"/>
    </location>
</feature>
<feature type="transmembrane region" description="Helical" evidence="1">
    <location>
        <begin position="39"/>
        <end position="58"/>
    </location>
</feature>
<name>A0A5S3NAW3_9FLAO</name>
<gene>
    <name evidence="3" type="ORF">FDT66_02560</name>
</gene>
<feature type="transmembrane region" description="Helical" evidence="1">
    <location>
        <begin position="186"/>
        <end position="205"/>
    </location>
</feature>
<keyword evidence="1" id="KW-0812">Transmembrane</keyword>
<feature type="transmembrane region" description="Helical" evidence="1">
    <location>
        <begin position="154"/>
        <end position="179"/>
    </location>
</feature>
<feature type="transmembrane region" description="Helical" evidence="1">
    <location>
        <begin position="78"/>
        <end position="99"/>
    </location>
</feature>
<dbReference type="OrthoDB" id="1118259at2"/>
<dbReference type="Proteomes" id="UP000307140">
    <property type="component" value="Unassembled WGS sequence"/>
</dbReference>
<proteinExistence type="predicted"/>
<keyword evidence="1" id="KW-1133">Transmembrane helix</keyword>
<reference evidence="3 4" key="1">
    <citation type="submission" date="2019-05" db="EMBL/GenBank/DDBJ databases">
        <title>Polaribacter aestuariivivens sp. nov., isolated from a tidal flat.</title>
        <authorList>
            <person name="Yoon J.-H."/>
        </authorList>
    </citation>
    <scope>NUCLEOTIDE SEQUENCE [LARGE SCALE GENOMIC DNA]</scope>
    <source>
        <strain evidence="3 4">DBTF-3</strain>
    </source>
</reference>
<keyword evidence="1" id="KW-0472">Membrane</keyword>
<feature type="transmembrane region" description="Helical" evidence="1">
    <location>
        <begin position="106"/>
        <end position="126"/>
    </location>
</feature>
<evidence type="ECO:0000313" key="3">
    <source>
        <dbReference type="EMBL" id="TMM32365.1"/>
    </source>
</evidence>
<protein>
    <submittedName>
        <fullName evidence="3">Short-chain dehydrogenase</fullName>
    </submittedName>
</protein>
<dbReference type="Pfam" id="PF09335">
    <property type="entry name" value="VTT_dom"/>
    <property type="match status" value="1"/>
</dbReference>
<dbReference type="RefSeq" id="WP_138534577.1">
    <property type="nucleotide sequence ID" value="NZ_VANR01000001.1"/>
</dbReference>
<dbReference type="AlphaFoldDB" id="A0A5S3NAW3"/>
<accession>A0A5S3NAW3</accession>
<keyword evidence="4" id="KW-1185">Reference proteome</keyword>
<evidence type="ECO:0000256" key="1">
    <source>
        <dbReference type="SAM" id="Phobius"/>
    </source>
</evidence>
<organism evidence="3 4">
    <name type="scientific">Polaribacter aestuariivivens</name>
    <dbReference type="NCBI Taxonomy" id="2304626"/>
    <lineage>
        <taxon>Bacteria</taxon>
        <taxon>Pseudomonadati</taxon>
        <taxon>Bacteroidota</taxon>
        <taxon>Flavobacteriia</taxon>
        <taxon>Flavobacteriales</taxon>
        <taxon>Flavobacteriaceae</taxon>
    </lineage>
</organism>
<dbReference type="EMBL" id="VANR01000001">
    <property type="protein sequence ID" value="TMM32365.1"/>
    <property type="molecule type" value="Genomic_DNA"/>
</dbReference>
<evidence type="ECO:0000313" key="4">
    <source>
        <dbReference type="Proteomes" id="UP000307140"/>
    </source>
</evidence>
<dbReference type="InterPro" id="IPR032816">
    <property type="entry name" value="VTT_dom"/>
</dbReference>
<comment type="caution">
    <text evidence="3">The sequence shown here is derived from an EMBL/GenBank/DDBJ whole genome shotgun (WGS) entry which is preliminary data.</text>
</comment>
<sequence>MEKKRKRKKKKTAFIGKRLHNYYGRTGFYVFVWESVKKAFLPIVLVVVAVFLFNKYVYDINEGLETITETFSKTGILITFFISETLLGLIPPEIFIAWSGKTENPILNLSLLATLSYAGGLVSYFIGQTALKIKSVKEYLEVKMAANLKNTRKWGGFLILVGALLPLPFSIACLAAGMIKYPFKNVVFFGLFRFARFAAYAWAIFQVVD</sequence>
<evidence type="ECO:0000259" key="2">
    <source>
        <dbReference type="Pfam" id="PF09335"/>
    </source>
</evidence>